<dbReference type="AlphaFoldDB" id="A0A3B6IZY1"/>
<comment type="function">
    <text evidence="1">Dirigent proteins impart stereoselectivity on the phenoxy radical-coupling reaction, yielding optically active lignans from two molecules of coniferyl alcohol in the biosynthesis of lignans, flavonolignans, and alkaloids and thus plays a central role in plant secondary metabolism.</text>
</comment>
<name>A0A3B6IZY1_WHEAT</name>
<evidence type="ECO:0000256" key="1">
    <source>
        <dbReference type="RuleBase" id="RU363099"/>
    </source>
</evidence>
<sequence>MLVLQVYKWNPRLHVPLTHTTHEKDRASKNLSLFLIETAMAIPPKNALYFLLLVSSFILGAMADLALSCPSRCEVELQWTLYARQIGGGANANQEEMVHSVHPTTGFGTIVVNNWDVLDAPLPNAAIVARARGTHTKAGPAAGDWFTSLSIVFEGARFNGSTFQVMGITNTDGLWAIVGGTKELSRADGTIKHTLLRATALENYRQLDIRAFYTPPAVNSNGIAAQ</sequence>
<dbReference type="Gramene" id="TraesCS4B02G386300.1">
    <property type="protein sequence ID" value="TraesCS4B02G386300.1"/>
    <property type="gene ID" value="TraesCS4B02G386300"/>
</dbReference>
<protein>
    <recommendedName>
        <fullName evidence="1">Dirigent protein</fullName>
    </recommendedName>
</protein>
<dbReference type="OMA" id="HNQEGIF"/>
<reference evidence="2" key="2">
    <citation type="submission" date="2018-10" db="UniProtKB">
        <authorList>
            <consortium name="EnsemblPlants"/>
        </authorList>
    </citation>
    <scope>IDENTIFICATION</scope>
</reference>
<comment type="subunit">
    <text evidence="1">Homodimer.</text>
</comment>
<comment type="similarity">
    <text evidence="1">Belongs to the plant dirigent protein family.</text>
</comment>
<dbReference type="EnsemblPlants" id="TraesCS4B02G386300.1">
    <property type="protein sequence ID" value="TraesCS4B02G386300.1"/>
    <property type="gene ID" value="TraesCS4B02G386300"/>
</dbReference>
<dbReference type="Proteomes" id="UP000019116">
    <property type="component" value="Chromosome 4B"/>
</dbReference>
<evidence type="ECO:0000313" key="3">
    <source>
        <dbReference type="Proteomes" id="UP000019116"/>
    </source>
</evidence>
<keyword evidence="1" id="KW-0964">Secreted</keyword>
<evidence type="ECO:0000313" key="2">
    <source>
        <dbReference type="EnsemblPlants" id="TraesCS4B02G386300.1"/>
    </source>
</evidence>
<organism evidence="2">
    <name type="scientific">Triticum aestivum</name>
    <name type="common">Wheat</name>
    <dbReference type="NCBI Taxonomy" id="4565"/>
    <lineage>
        <taxon>Eukaryota</taxon>
        <taxon>Viridiplantae</taxon>
        <taxon>Streptophyta</taxon>
        <taxon>Embryophyta</taxon>
        <taxon>Tracheophyta</taxon>
        <taxon>Spermatophyta</taxon>
        <taxon>Magnoliopsida</taxon>
        <taxon>Liliopsida</taxon>
        <taxon>Poales</taxon>
        <taxon>Poaceae</taxon>
        <taxon>BOP clade</taxon>
        <taxon>Pooideae</taxon>
        <taxon>Triticodae</taxon>
        <taxon>Triticeae</taxon>
        <taxon>Triticinae</taxon>
        <taxon>Triticum</taxon>
    </lineage>
</organism>
<dbReference type="GO" id="GO:0048046">
    <property type="term" value="C:apoplast"/>
    <property type="evidence" value="ECO:0007669"/>
    <property type="project" value="UniProtKB-SubCell"/>
</dbReference>
<comment type="subcellular location">
    <subcellularLocation>
        <location evidence="1">Secreted</location>
        <location evidence="1">Extracellular space</location>
        <location evidence="1">Apoplast</location>
    </subcellularLocation>
</comment>
<dbReference type="Pfam" id="PF03018">
    <property type="entry name" value="Dirigent"/>
    <property type="match status" value="1"/>
</dbReference>
<accession>A0A3B6IZY1</accession>
<dbReference type="SMR" id="A0A3B6IZY1"/>
<keyword evidence="1" id="KW-0052">Apoplast</keyword>
<dbReference type="Gramene" id="TraesCS4B03G0986700.1">
    <property type="protein sequence ID" value="TraesCS4B03G0986700.1.CDS"/>
    <property type="gene ID" value="TraesCS4B03G0986700"/>
</dbReference>
<dbReference type="PANTHER" id="PTHR21495">
    <property type="entry name" value="NUCLEOPORIN-RELATED"/>
    <property type="match status" value="1"/>
</dbReference>
<keyword evidence="3" id="KW-1185">Reference proteome</keyword>
<proteinExistence type="inferred from homology"/>
<reference evidence="2" key="1">
    <citation type="submission" date="2018-08" db="EMBL/GenBank/DDBJ databases">
        <authorList>
            <person name="Rossello M."/>
        </authorList>
    </citation>
    <scope>NUCLEOTIDE SEQUENCE [LARGE SCALE GENOMIC DNA]</scope>
    <source>
        <strain evidence="2">cv. Chinese Spring</strain>
    </source>
</reference>
<dbReference type="OrthoDB" id="590363at2759"/>
<dbReference type="InterPro" id="IPR004265">
    <property type="entry name" value="Dirigent"/>
</dbReference>